<keyword evidence="7" id="KW-1185">Reference proteome</keyword>
<keyword evidence="3" id="KW-0804">Transcription</keyword>
<dbReference type="GO" id="GO:0000981">
    <property type="term" value="F:DNA-binding transcription factor activity, RNA polymerase II-specific"/>
    <property type="evidence" value="ECO:0007669"/>
    <property type="project" value="TreeGrafter"/>
</dbReference>
<dbReference type="GO" id="GO:0005634">
    <property type="term" value="C:nucleus"/>
    <property type="evidence" value="ECO:0007669"/>
    <property type="project" value="TreeGrafter"/>
</dbReference>
<dbReference type="InterPro" id="IPR051127">
    <property type="entry name" value="Fungal_SecMet_Regulators"/>
</dbReference>
<name>A0AA38XC99_9EURO</name>
<dbReference type="PANTHER" id="PTHR47424:SF3">
    <property type="entry name" value="REGULATORY PROTEIN GAL4"/>
    <property type="match status" value="1"/>
</dbReference>
<dbReference type="GO" id="GO:0000978">
    <property type="term" value="F:RNA polymerase II cis-regulatory region sequence-specific DNA binding"/>
    <property type="evidence" value="ECO:0007669"/>
    <property type="project" value="TreeGrafter"/>
</dbReference>
<evidence type="ECO:0000256" key="5">
    <source>
        <dbReference type="SAM" id="MobiDB-lite"/>
    </source>
</evidence>
<evidence type="ECO:0000256" key="1">
    <source>
        <dbReference type="ARBA" id="ARBA00023015"/>
    </source>
</evidence>
<keyword evidence="1" id="KW-0805">Transcription regulation</keyword>
<organism evidence="6 7">
    <name type="scientific">Cladophialophora chaetospira</name>
    <dbReference type="NCBI Taxonomy" id="386627"/>
    <lineage>
        <taxon>Eukaryota</taxon>
        <taxon>Fungi</taxon>
        <taxon>Dikarya</taxon>
        <taxon>Ascomycota</taxon>
        <taxon>Pezizomycotina</taxon>
        <taxon>Eurotiomycetes</taxon>
        <taxon>Chaetothyriomycetidae</taxon>
        <taxon>Chaetothyriales</taxon>
        <taxon>Herpotrichiellaceae</taxon>
        <taxon>Cladophialophora</taxon>
    </lineage>
</organism>
<evidence type="ECO:0000256" key="3">
    <source>
        <dbReference type="ARBA" id="ARBA00023163"/>
    </source>
</evidence>
<dbReference type="CDD" id="cd12148">
    <property type="entry name" value="fungal_TF_MHR"/>
    <property type="match status" value="1"/>
</dbReference>
<dbReference type="Proteomes" id="UP001172673">
    <property type="component" value="Unassembled WGS sequence"/>
</dbReference>
<comment type="caution">
    <text evidence="6">The sequence shown here is derived from an EMBL/GenBank/DDBJ whole genome shotgun (WGS) entry which is preliminary data.</text>
</comment>
<keyword evidence="4" id="KW-0539">Nucleus</keyword>
<evidence type="ECO:0000313" key="7">
    <source>
        <dbReference type="Proteomes" id="UP001172673"/>
    </source>
</evidence>
<dbReference type="PANTHER" id="PTHR47424">
    <property type="entry name" value="REGULATORY PROTEIN GAL4"/>
    <property type="match status" value="1"/>
</dbReference>
<accession>A0AA38XC99</accession>
<evidence type="ECO:0000313" key="6">
    <source>
        <dbReference type="EMBL" id="KAJ9610810.1"/>
    </source>
</evidence>
<proteinExistence type="predicted"/>
<sequence>MCLGQAPTVGRYATSFVKLDVIKPGTDSTLVSDEETAHSFFKASSGLFDILHEILTMIYTADGKDPSEKILIPPSLPTTVIALEEKLDEWEKDLPSHLKVPADEQNSVNSLRLYPAHFLKQRKQAKASPESLMATPWWMNVLYAYTAATAIAAAMLDIELHNKHESPSLNDSMQDVFTLLTDYSSQHPIARRCISTLTSIIQPRNPPAPDRPGAVTSVEQPDQPPRPFLQTEAAHEGNHEMDFGDGIDFTIDDRHNPMFDFLTDQWLAQPQLDSFDFPGVQSLY</sequence>
<reference evidence="6" key="1">
    <citation type="submission" date="2022-10" db="EMBL/GenBank/DDBJ databases">
        <title>Culturing micro-colonial fungi from biological soil crusts in the Mojave desert and describing Neophaeococcomyces mojavensis, and introducing the new genera and species Taxawa tesnikishii.</title>
        <authorList>
            <person name="Kurbessoian T."/>
            <person name="Stajich J.E."/>
        </authorList>
    </citation>
    <scope>NUCLEOTIDE SEQUENCE</scope>
    <source>
        <strain evidence="6">TK_41</strain>
    </source>
</reference>
<dbReference type="AlphaFoldDB" id="A0AA38XC99"/>
<gene>
    <name evidence="6" type="ORF">H2200_005587</name>
</gene>
<protein>
    <recommendedName>
        <fullName evidence="8">C6 transcription factor</fullName>
    </recommendedName>
</protein>
<dbReference type="GO" id="GO:0000435">
    <property type="term" value="P:positive regulation of transcription from RNA polymerase II promoter by galactose"/>
    <property type="evidence" value="ECO:0007669"/>
    <property type="project" value="TreeGrafter"/>
</dbReference>
<evidence type="ECO:0000256" key="2">
    <source>
        <dbReference type="ARBA" id="ARBA00023125"/>
    </source>
</evidence>
<dbReference type="EMBL" id="JAPDRK010000007">
    <property type="protein sequence ID" value="KAJ9610810.1"/>
    <property type="molecule type" value="Genomic_DNA"/>
</dbReference>
<evidence type="ECO:0008006" key="8">
    <source>
        <dbReference type="Google" id="ProtNLM"/>
    </source>
</evidence>
<keyword evidence="2" id="KW-0238">DNA-binding</keyword>
<evidence type="ECO:0000256" key="4">
    <source>
        <dbReference type="ARBA" id="ARBA00023242"/>
    </source>
</evidence>
<feature type="region of interest" description="Disordered" evidence="5">
    <location>
        <begin position="202"/>
        <end position="229"/>
    </location>
</feature>